<dbReference type="InterPro" id="IPR004474">
    <property type="entry name" value="LytR_CpsA_psr"/>
</dbReference>
<dbReference type="NCBIfam" id="TIGR00350">
    <property type="entry name" value="lytR_cpsA_psr"/>
    <property type="match status" value="1"/>
</dbReference>
<evidence type="ECO:0000313" key="13">
    <source>
        <dbReference type="EMBL" id="AJD91158.1"/>
    </source>
</evidence>
<evidence type="ECO:0000256" key="11">
    <source>
        <dbReference type="ARBA" id="ARBA00040752"/>
    </source>
</evidence>
<evidence type="ECO:0000256" key="4">
    <source>
        <dbReference type="ARBA" id="ARBA00022692"/>
    </source>
</evidence>
<evidence type="ECO:0000256" key="7">
    <source>
        <dbReference type="ARBA" id="ARBA00023015"/>
    </source>
</evidence>
<gene>
    <name evidence="13" type="ORF">JMA_18410</name>
</gene>
<keyword evidence="7" id="KW-0805">Transcription regulation</keyword>
<comment type="function">
    <text evidence="10">Involved in SarA attenuation. Affects resistance to oxacillin and teicoplanin, as well as the synthesis of virulence factors.</text>
</comment>
<name>A0A0B5ARH7_9BACL</name>
<dbReference type="PANTHER" id="PTHR33392">
    <property type="entry name" value="POLYISOPRENYL-TEICHOIC ACID--PEPTIDOGLYCAN TEICHOIC ACID TRANSFERASE TAGU"/>
    <property type="match status" value="1"/>
</dbReference>
<evidence type="ECO:0000256" key="2">
    <source>
        <dbReference type="ARBA" id="ARBA00006068"/>
    </source>
</evidence>
<feature type="domain" description="Cell envelope-related transcriptional attenuator" evidence="12">
    <location>
        <begin position="83"/>
        <end position="225"/>
    </location>
</feature>
<dbReference type="Proteomes" id="UP000031449">
    <property type="component" value="Chromosome"/>
</dbReference>
<evidence type="ECO:0000256" key="8">
    <source>
        <dbReference type="ARBA" id="ARBA00023136"/>
    </source>
</evidence>
<dbReference type="PANTHER" id="PTHR33392:SF8">
    <property type="entry name" value="REGULATORY PROTEIN MSRR"/>
    <property type="match status" value="1"/>
</dbReference>
<dbReference type="OrthoDB" id="9782542at2"/>
<evidence type="ECO:0000256" key="5">
    <source>
        <dbReference type="ARBA" id="ARBA00022968"/>
    </source>
</evidence>
<evidence type="ECO:0000256" key="9">
    <source>
        <dbReference type="ARBA" id="ARBA00023163"/>
    </source>
</evidence>
<evidence type="ECO:0000256" key="3">
    <source>
        <dbReference type="ARBA" id="ARBA00022475"/>
    </source>
</evidence>
<keyword evidence="3" id="KW-1003">Cell membrane</keyword>
<keyword evidence="8" id="KW-0472">Membrane</keyword>
<keyword evidence="4" id="KW-0812">Transmembrane</keyword>
<dbReference type="GO" id="GO:0005886">
    <property type="term" value="C:plasma membrane"/>
    <property type="evidence" value="ECO:0007669"/>
    <property type="project" value="UniProtKB-SubCell"/>
</dbReference>
<dbReference type="BioCyc" id="JESP1508404:G14D9-11096-MONOMER"/>
<comment type="similarity">
    <text evidence="2">Belongs to the LytR/CpsA/Psr (LCP) family.</text>
</comment>
<evidence type="ECO:0000259" key="12">
    <source>
        <dbReference type="Pfam" id="PF03816"/>
    </source>
</evidence>
<dbReference type="STRING" id="1508404.JMA_18410"/>
<dbReference type="Pfam" id="PF03816">
    <property type="entry name" value="LytR_cpsA_psr"/>
    <property type="match status" value="1"/>
</dbReference>
<reference evidence="13 14" key="1">
    <citation type="submission" date="2014-08" db="EMBL/GenBank/DDBJ databases">
        <title>Complete genome of a marine bacteria Jeotgalibacillus malaysiensis.</title>
        <authorList>
            <person name="Yaakop A.S."/>
            <person name="Chan K.-G."/>
            <person name="Goh K.M."/>
        </authorList>
    </citation>
    <scope>NUCLEOTIDE SEQUENCE [LARGE SCALE GENOMIC DNA]</scope>
    <source>
        <strain evidence="13 14">D5</strain>
    </source>
</reference>
<keyword evidence="6" id="KW-1133">Transmembrane helix</keyword>
<protein>
    <recommendedName>
        <fullName evidence="11">Regulatory protein MsrR</fullName>
    </recommendedName>
</protein>
<dbReference type="InterPro" id="IPR050922">
    <property type="entry name" value="LytR/CpsA/Psr_CW_biosynth"/>
</dbReference>
<evidence type="ECO:0000256" key="1">
    <source>
        <dbReference type="ARBA" id="ARBA00004401"/>
    </source>
</evidence>
<keyword evidence="5" id="KW-0735">Signal-anchor</keyword>
<dbReference type="EMBL" id="CP009416">
    <property type="protein sequence ID" value="AJD91158.1"/>
    <property type="molecule type" value="Genomic_DNA"/>
</dbReference>
<evidence type="ECO:0000256" key="6">
    <source>
        <dbReference type="ARBA" id="ARBA00022989"/>
    </source>
</evidence>
<accession>A0A0B5ARH7</accession>
<evidence type="ECO:0000313" key="14">
    <source>
        <dbReference type="Proteomes" id="UP000031449"/>
    </source>
</evidence>
<organism evidence="13 14">
    <name type="scientific">Jeotgalibacillus malaysiensis</name>
    <dbReference type="NCBI Taxonomy" id="1508404"/>
    <lineage>
        <taxon>Bacteria</taxon>
        <taxon>Bacillati</taxon>
        <taxon>Bacillota</taxon>
        <taxon>Bacilli</taxon>
        <taxon>Bacillales</taxon>
        <taxon>Caryophanaceae</taxon>
        <taxon>Jeotgalibacillus</taxon>
    </lineage>
</organism>
<sequence>METRVKRRKKKLRKGRTLFTLFVLFIMIAAGYAGSQYWIGYQSTKGAAPELQQGEEFQRSNPENGKRNVLLIGVDSRGEEKSRSDTMMIAQWDSDTDTVKLVSLMRDIYVEIPEYGPYKLNTAFYLDGPELLRKTIDHNFNIPIHDYMIVDFKAFETAVDTIAPNGVDINVEKAMSEKIGVSLEAGQQKLNGQELLGYARFRADSEGDFGRVDRQQQVIEALIDHTVSVSSIARAPKTIGAVQPYLQTSLSESAKLSLFSSLLFSGGGNVERLTVPIEGSYTTPRYEGAGSVLELDWEANQEAIKEFLK</sequence>
<keyword evidence="14" id="KW-1185">Reference proteome</keyword>
<proteinExistence type="inferred from homology"/>
<dbReference type="HOGENOM" id="CLU_016455_1_0_9"/>
<comment type="subcellular location">
    <subcellularLocation>
        <location evidence="1">Cell membrane</location>
        <topology evidence="1">Single-pass type II membrane protein</topology>
    </subcellularLocation>
</comment>
<dbReference type="AlphaFoldDB" id="A0A0B5ARH7"/>
<dbReference type="KEGG" id="jeo:JMA_18410"/>
<dbReference type="Gene3D" id="3.40.630.190">
    <property type="entry name" value="LCP protein"/>
    <property type="match status" value="1"/>
</dbReference>
<evidence type="ECO:0000256" key="10">
    <source>
        <dbReference type="ARBA" id="ARBA00037178"/>
    </source>
</evidence>
<keyword evidence="9" id="KW-0804">Transcription</keyword>